<sequence length="215" mass="22691">MTMRCVLCALLAGLAATACVDVTEPVLGGDYMGSLQSSNAQEGAAVFNLARPGLQSLSAPGRILIGRARGADSVRVLMINDPRVLVGGPISFVARMESGQAPPASQVLAVVAPDNDHRLFMIDYRIHFTRAEPSAIRVSEARVRSAENANAVTESAITFARAASEFLGEGPGLSAEEREVLDGRGNSDGGYDLGDLRYFLARNPSQIPTSSSWSP</sequence>
<name>A0A841GW66_9BACT</name>
<organism evidence="2 3">
    <name type="scientific">Longimicrobium terrae</name>
    <dbReference type="NCBI Taxonomy" id="1639882"/>
    <lineage>
        <taxon>Bacteria</taxon>
        <taxon>Pseudomonadati</taxon>
        <taxon>Gemmatimonadota</taxon>
        <taxon>Longimicrobiia</taxon>
        <taxon>Longimicrobiales</taxon>
        <taxon>Longimicrobiaceae</taxon>
        <taxon>Longimicrobium</taxon>
    </lineage>
</organism>
<comment type="caution">
    <text evidence="2">The sequence shown here is derived from an EMBL/GenBank/DDBJ whole genome shotgun (WGS) entry which is preliminary data.</text>
</comment>
<proteinExistence type="predicted"/>
<dbReference type="RefSeq" id="WP_170036065.1">
    <property type="nucleotide sequence ID" value="NZ_JABDTL010000002.1"/>
</dbReference>
<feature type="signal peptide" evidence="1">
    <location>
        <begin position="1"/>
        <end position="20"/>
    </location>
</feature>
<dbReference type="AlphaFoldDB" id="A0A841GW66"/>
<reference evidence="2 3" key="1">
    <citation type="submission" date="2020-08" db="EMBL/GenBank/DDBJ databases">
        <title>Genomic Encyclopedia of Type Strains, Phase IV (KMG-IV): sequencing the most valuable type-strain genomes for metagenomic binning, comparative biology and taxonomic classification.</title>
        <authorList>
            <person name="Goeker M."/>
        </authorList>
    </citation>
    <scope>NUCLEOTIDE SEQUENCE [LARGE SCALE GENOMIC DNA]</scope>
    <source>
        <strain evidence="2 3">DSM 29007</strain>
    </source>
</reference>
<feature type="chain" id="PRO_5032284069" evidence="1">
    <location>
        <begin position="21"/>
        <end position="215"/>
    </location>
</feature>
<evidence type="ECO:0000313" key="2">
    <source>
        <dbReference type="EMBL" id="MBB6069803.1"/>
    </source>
</evidence>
<accession>A0A841GW66</accession>
<dbReference type="EMBL" id="JACHIA010000003">
    <property type="protein sequence ID" value="MBB6069803.1"/>
    <property type="molecule type" value="Genomic_DNA"/>
</dbReference>
<dbReference type="Proteomes" id="UP000582837">
    <property type="component" value="Unassembled WGS sequence"/>
</dbReference>
<gene>
    <name evidence="2" type="ORF">HNQ61_001420</name>
</gene>
<keyword evidence="3" id="KW-1185">Reference proteome</keyword>
<evidence type="ECO:0000313" key="3">
    <source>
        <dbReference type="Proteomes" id="UP000582837"/>
    </source>
</evidence>
<keyword evidence="1" id="KW-0732">Signal</keyword>
<evidence type="ECO:0000256" key="1">
    <source>
        <dbReference type="SAM" id="SignalP"/>
    </source>
</evidence>
<dbReference type="PROSITE" id="PS51257">
    <property type="entry name" value="PROKAR_LIPOPROTEIN"/>
    <property type="match status" value="1"/>
</dbReference>
<protein>
    <submittedName>
        <fullName evidence="2">Uncharacterized protein</fullName>
    </submittedName>
</protein>